<dbReference type="SUPFAM" id="SSF69635">
    <property type="entry name" value="Type III secretory system chaperone-like"/>
    <property type="match status" value="1"/>
</dbReference>
<name>A0ABX8V444_9BACT</name>
<evidence type="ECO:0000313" key="1">
    <source>
        <dbReference type="EMBL" id="QYF49267.1"/>
    </source>
</evidence>
<dbReference type="InterPro" id="IPR010261">
    <property type="entry name" value="Tir_chaperone"/>
</dbReference>
<evidence type="ECO:0000313" key="2">
    <source>
        <dbReference type="Proteomes" id="UP000826014"/>
    </source>
</evidence>
<dbReference type="RefSeq" id="WP_215216872.1">
    <property type="nucleotide sequence ID" value="NZ_CP075587.1"/>
</dbReference>
<reference evidence="1 2" key="1">
    <citation type="journal article" date="2022" name="bioRxiv">
        <title>Ecology and evolution of chlamydial symbionts of arthropods.</title>
        <authorList>
            <person name="Halter T."/>
            <person name="Koestlbacher S."/>
            <person name="Collingro A."/>
            <person name="Sixt B.S."/>
            <person name="Toenshoff E.R."/>
            <person name="Hendrickx F."/>
            <person name="Kostanjsek R."/>
            <person name="Horn M."/>
        </authorList>
    </citation>
    <scope>NUCLEOTIDE SEQUENCE [LARGE SCALE GENOMIC DNA]</scope>
    <source>
        <strain evidence="1">W744xW776</strain>
    </source>
</reference>
<dbReference type="EMBL" id="CP075587">
    <property type="protein sequence ID" value="QYF49267.1"/>
    <property type="molecule type" value="Genomic_DNA"/>
</dbReference>
<dbReference type="CDD" id="cd16364">
    <property type="entry name" value="T3SC_I-like"/>
    <property type="match status" value="1"/>
</dbReference>
<accession>A0ABX8V444</accession>
<protein>
    <submittedName>
        <fullName evidence="1">Uncharacterized protein</fullName>
    </submittedName>
</protein>
<sequence length="127" mass="14774">MLEECLIQLVENLALEDALSKENKLYLLKLHKELIIAFRELDPGCTFFATIGMCPLNKREELFIYLMKANLLGQGTGGSVIGLDRDEKFLTLCLVLPYDMKYKVFKDTLEDFTNYLDFWKNELSCYQ</sequence>
<dbReference type="Pfam" id="PF05932">
    <property type="entry name" value="CesT"/>
    <property type="match status" value="1"/>
</dbReference>
<dbReference type="Proteomes" id="UP000826014">
    <property type="component" value="Chromosome"/>
</dbReference>
<organism evidence="1 2">
    <name type="scientific">Candidatus Rhabdochlamydia oedothoracis</name>
    <dbReference type="NCBI Taxonomy" id="2720720"/>
    <lineage>
        <taxon>Bacteria</taxon>
        <taxon>Pseudomonadati</taxon>
        <taxon>Chlamydiota</taxon>
        <taxon>Chlamydiia</taxon>
        <taxon>Parachlamydiales</taxon>
        <taxon>Candidatus Rhabdochlamydiaceae</taxon>
        <taxon>Candidatus Rhabdochlamydia</taxon>
    </lineage>
</organism>
<gene>
    <name evidence="1" type="ORF">RHABOEDO_001573</name>
</gene>
<keyword evidence="2" id="KW-1185">Reference proteome</keyword>
<dbReference type="Gene3D" id="3.30.1460.10">
    <property type="match status" value="1"/>
</dbReference>
<proteinExistence type="predicted"/>